<keyword evidence="2" id="KW-1185">Reference proteome</keyword>
<dbReference type="EMBL" id="UYSU01034776">
    <property type="protein sequence ID" value="VDL95049.1"/>
    <property type="molecule type" value="Genomic_DNA"/>
</dbReference>
<dbReference type="AlphaFoldDB" id="A0A183SWR6"/>
<reference evidence="3" key="1">
    <citation type="submission" date="2016-06" db="UniProtKB">
        <authorList>
            <consortium name="WormBaseParasite"/>
        </authorList>
    </citation>
    <scope>IDENTIFICATION</scope>
</reference>
<reference evidence="1 2" key="2">
    <citation type="submission" date="2018-11" db="EMBL/GenBank/DDBJ databases">
        <authorList>
            <consortium name="Pathogen Informatics"/>
        </authorList>
    </citation>
    <scope>NUCLEOTIDE SEQUENCE [LARGE SCALE GENOMIC DNA]</scope>
    <source>
        <strain evidence="1 2">NST_G2</strain>
    </source>
</reference>
<dbReference type="WBParaSite" id="SSLN_0000900101-mRNA-1">
    <property type="protein sequence ID" value="SSLN_0000900101-mRNA-1"/>
    <property type="gene ID" value="SSLN_0000900101"/>
</dbReference>
<dbReference type="Proteomes" id="UP000275846">
    <property type="component" value="Unassembled WGS sequence"/>
</dbReference>
<evidence type="ECO:0000313" key="1">
    <source>
        <dbReference type="EMBL" id="VDL95049.1"/>
    </source>
</evidence>
<sequence length="142" mass="16595">MKIDDELAQRISKASQAFGRLQVSVWNCHGIHLNTKLKMNKDVVLTTLLYGVESWTVYSNQARMLNHFNLSCLCRILKLRWQERIPDMEVLERTGILSIRVMLRQVQLRWSSHLVRIDDERLTKRLSYVDIAMGARLEGGQK</sequence>
<dbReference type="PANTHER" id="PTHR47027">
    <property type="entry name" value="REVERSE TRANSCRIPTASE DOMAIN-CONTAINING PROTEIN"/>
    <property type="match status" value="1"/>
</dbReference>
<dbReference type="PANTHER" id="PTHR47027:SF26">
    <property type="entry name" value="REVERSE TRANSCRIPTASE DOMAIN-CONTAINING PROTEIN"/>
    <property type="match status" value="1"/>
</dbReference>
<protein>
    <submittedName>
        <fullName evidence="1 3">Uncharacterized protein</fullName>
    </submittedName>
</protein>
<organism evidence="3">
    <name type="scientific">Schistocephalus solidus</name>
    <name type="common">Tapeworm</name>
    <dbReference type="NCBI Taxonomy" id="70667"/>
    <lineage>
        <taxon>Eukaryota</taxon>
        <taxon>Metazoa</taxon>
        <taxon>Spiralia</taxon>
        <taxon>Lophotrochozoa</taxon>
        <taxon>Platyhelminthes</taxon>
        <taxon>Cestoda</taxon>
        <taxon>Eucestoda</taxon>
        <taxon>Diphyllobothriidea</taxon>
        <taxon>Diphyllobothriidae</taxon>
        <taxon>Schistocephalus</taxon>
    </lineage>
</organism>
<accession>A0A183SWR6</accession>
<proteinExistence type="predicted"/>
<dbReference type="OrthoDB" id="410404at2759"/>
<evidence type="ECO:0000313" key="3">
    <source>
        <dbReference type="WBParaSite" id="SSLN_0000900101-mRNA-1"/>
    </source>
</evidence>
<name>A0A183SWR6_SCHSO</name>
<gene>
    <name evidence="1" type="ORF">SSLN_LOCUS8664</name>
</gene>
<evidence type="ECO:0000313" key="2">
    <source>
        <dbReference type="Proteomes" id="UP000275846"/>
    </source>
</evidence>